<reference evidence="1 2" key="1">
    <citation type="submission" date="2021-07" db="EMBL/GenBank/DDBJ databases">
        <authorList>
            <person name="Palmer J.M."/>
        </authorList>
    </citation>
    <scope>NUCLEOTIDE SEQUENCE [LARGE SCALE GENOMIC DNA]</scope>
    <source>
        <strain evidence="1 2">AT_MEX2019</strain>
        <tissue evidence="1">Muscle</tissue>
    </source>
</reference>
<comment type="caution">
    <text evidence="1">The sequence shown here is derived from an EMBL/GenBank/DDBJ whole genome shotgun (WGS) entry which is preliminary data.</text>
</comment>
<keyword evidence="2" id="KW-1185">Reference proteome</keyword>
<evidence type="ECO:0000313" key="1">
    <source>
        <dbReference type="EMBL" id="MED6239292.1"/>
    </source>
</evidence>
<gene>
    <name evidence="1" type="ORF">ATANTOWER_004491</name>
</gene>
<evidence type="ECO:0000313" key="2">
    <source>
        <dbReference type="Proteomes" id="UP001345963"/>
    </source>
</evidence>
<proteinExistence type="predicted"/>
<dbReference type="EMBL" id="JAHUTI010021160">
    <property type="protein sequence ID" value="MED6239292.1"/>
    <property type="molecule type" value="Genomic_DNA"/>
</dbReference>
<sequence length="101" mass="11896">MFLLMISEKKNPLHFSVVSYICKVALYRCHYEPGVQSFATNVQLFSTPFYTSYQWSISCPEDFFLPETTFTLMESMLSDILEWKLPTRSFTDLQDKVEVEE</sequence>
<name>A0ABU7AMI1_9TELE</name>
<protein>
    <submittedName>
        <fullName evidence="1">Uncharacterized protein</fullName>
    </submittedName>
</protein>
<organism evidence="1 2">
    <name type="scientific">Ataeniobius toweri</name>
    <dbReference type="NCBI Taxonomy" id="208326"/>
    <lineage>
        <taxon>Eukaryota</taxon>
        <taxon>Metazoa</taxon>
        <taxon>Chordata</taxon>
        <taxon>Craniata</taxon>
        <taxon>Vertebrata</taxon>
        <taxon>Euteleostomi</taxon>
        <taxon>Actinopterygii</taxon>
        <taxon>Neopterygii</taxon>
        <taxon>Teleostei</taxon>
        <taxon>Neoteleostei</taxon>
        <taxon>Acanthomorphata</taxon>
        <taxon>Ovalentaria</taxon>
        <taxon>Atherinomorphae</taxon>
        <taxon>Cyprinodontiformes</taxon>
        <taxon>Goodeidae</taxon>
        <taxon>Ataeniobius</taxon>
    </lineage>
</organism>
<dbReference type="Proteomes" id="UP001345963">
    <property type="component" value="Unassembled WGS sequence"/>
</dbReference>
<accession>A0ABU7AMI1</accession>